<reference evidence="1 2" key="1">
    <citation type="submission" date="2021-06" db="EMBL/GenBank/DDBJ databases">
        <title>Caerostris extrusa draft genome.</title>
        <authorList>
            <person name="Kono N."/>
            <person name="Arakawa K."/>
        </authorList>
    </citation>
    <scope>NUCLEOTIDE SEQUENCE [LARGE SCALE GENOMIC DNA]</scope>
</reference>
<protein>
    <submittedName>
        <fullName evidence="1">Uncharacterized protein</fullName>
    </submittedName>
</protein>
<keyword evidence="2" id="KW-1185">Reference proteome</keyword>
<evidence type="ECO:0000313" key="2">
    <source>
        <dbReference type="Proteomes" id="UP001054945"/>
    </source>
</evidence>
<name>A0AAV4NI25_CAEEX</name>
<dbReference type="EMBL" id="BPLR01003414">
    <property type="protein sequence ID" value="GIX84298.1"/>
    <property type="molecule type" value="Genomic_DNA"/>
</dbReference>
<organism evidence="1 2">
    <name type="scientific">Caerostris extrusa</name>
    <name type="common">Bark spider</name>
    <name type="synonym">Caerostris bankana</name>
    <dbReference type="NCBI Taxonomy" id="172846"/>
    <lineage>
        <taxon>Eukaryota</taxon>
        <taxon>Metazoa</taxon>
        <taxon>Ecdysozoa</taxon>
        <taxon>Arthropoda</taxon>
        <taxon>Chelicerata</taxon>
        <taxon>Arachnida</taxon>
        <taxon>Araneae</taxon>
        <taxon>Araneomorphae</taxon>
        <taxon>Entelegynae</taxon>
        <taxon>Araneoidea</taxon>
        <taxon>Araneidae</taxon>
        <taxon>Caerostris</taxon>
    </lineage>
</organism>
<comment type="caution">
    <text evidence="1">The sequence shown here is derived from an EMBL/GenBank/DDBJ whole genome shotgun (WGS) entry which is preliminary data.</text>
</comment>
<dbReference type="AlphaFoldDB" id="A0AAV4NI25"/>
<accession>A0AAV4NI25</accession>
<sequence>MYQTSRTMFLLTSQPNSRRNLVGWDKLNKKSTNSVSWVGICVVPPDYDDLCGVQSRKFRKPPRAILTSWVFYECTEVTENQSGASLIVEVDEAS</sequence>
<gene>
    <name evidence="1" type="ORF">CEXT_10281</name>
</gene>
<evidence type="ECO:0000313" key="1">
    <source>
        <dbReference type="EMBL" id="GIX84298.1"/>
    </source>
</evidence>
<proteinExistence type="predicted"/>
<dbReference type="Proteomes" id="UP001054945">
    <property type="component" value="Unassembled WGS sequence"/>
</dbReference>